<name>A0ABQ9F9W5_TEGGR</name>
<dbReference type="SMART" id="SM00367">
    <property type="entry name" value="LRR_CC"/>
    <property type="match status" value="9"/>
</dbReference>
<organism evidence="3 4">
    <name type="scientific">Tegillarca granosa</name>
    <name type="common">Malaysian cockle</name>
    <name type="synonym">Anadara granosa</name>
    <dbReference type="NCBI Taxonomy" id="220873"/>
    <lineage>
        <taxon>Eukaryota</taxon>
        <taxon>Metazoa</taxon>
        <taxon>Spiralia</taxon>
        <taxon>Lophotrochozoa</taxon>
        <taxon>Mollusca</taxon>
        <taxon>Bivalvia</taxon>
        <taxon>Autobranchia</taxon>
        <taxon>Pteriomorphia</taxon>
        <taxon>Arcoida</taxon>
        <taxon>Arcoidea</taxon>
        <taxon>Arcidae</taxon>
        <taxon>Tegillarca</taxon>
    </lineage>
</organism>
<dbReference type="PANTHER" id="PTHR13318:SF95">
    <property type="entry name" value="F-BOX PROTEIN YLR352W"/>
    <property type="match status" value="1"/>
</dbReference>
<dbReference type="InterPro" id="IPR057207">
    <property type="entry name" value="FBXL15_LRR"/>
</dbReference>
<dbReference type="InterPro" id="IPR032675">
    <property type="entry name" value="LRR_dom_sf"/>
</dbReference>
<feature type="region of interest" description="Disordered" evidence="1">
    <location>
        <begin position="189"/>
        <end position="208"/>
    </location>
</feature>
<dbReference type="InterPro" id="IPR001611">
    <property type="entry name" value="Leu-rich_rpt"/>
</dbReference>
<proteinExistence type="predicted"/>
<dbReference type="Pfam" id="PF13516">
    <property type="entry name" value="LRR_6"/>
    <property type="match status" value="1"/>
</dbReference>
<sequence>MSMMDLSGCDQFSVPQLFTQIASTNLHITALSLESCSSVNNEVVKAVLKNLHNLQHLNISLCDVTDTVFLINDELQLRREMSQDIEGVDFNHYECGLVSVDVSGCRNLTSTAIRHLCTMCGPCLRNINISCTEIDCMALLYLSGYNLPGVVQLFLEINQNRTKKFPAELEKCLEEVHETMKTMYKNYNHRSHDTSSESHDTNSSGSRECLTSNSNCVVYSNEDIRTHNLLCQALKNHVHGVTETLKLLDWSHRRNVKDVHDDNVSQGKKMGEDQSLHREDKINHKEQSKEEDENKLSDLEQSDKMHINSSNDHDRQNVFVLDECEITNGLEYTDDLHPVVVSNSAEVSRLNINIDEISVTITDDDKHLSQLKTEKGDNSIKTDYDASQIPELDNRNESKSVSSQCFNSHSEKCFLSSRVSQMSDSQMGSENVLIKKESSHITEDNISVKFPGQSVNQNDRNITKLSDCGHQSFICNTELHGTFQDDKTLKSGSSQQDIKKELCSEHHNLVSHMNAKDHVTIATIDEQFETNSPDQLCDVCNTVQDIVRKIVVRSTENTSLFCDEKGENLLSEESMNGAISCSVQSNHSSEGAPCQNLENQKINCLVHNGHADDKTQNSRKVTMVSKHQENIPPTKMYQPSLLSVDFSYIQFIGQSVGQECLKIFLKSNSCLQKFSITWKQFKDEILAFISTTLTDVREISLVDCEALTTVGISELGSRCSNLRKVDLQGVYSIKNAAVYPFLKLPNLESLRIAEADITDGTLFRIGARCSQMLTELDLSWCEDLTERGLNFLCTKCVKLKSLSLRHCSASDLTLRLMAENLQNLTFLNISGIDTFGDHSIDDSSVISLVGNLHNLQYVDLSWNSGLMDSSIKALLSCCIQLKTAILSGLKRISSQPFLPIISDFDKWKKCRKLIKFKLKEREVLQKSGDPQLSSDEEYEDLYMPHRSTVYAPNLRFLDLEYCDQVTDKDLAEIVAVCRGSLQIIDYYREDVCPALLQ</sequence>
<gene>
    <name evidence="3" type="ORF">KUTeg_009039</name>
</gene>
<dbReference type="PANTHER" id="PTHR13318">
    <property type="entry name" value="PARTNER OF PAIRED, ISOFORM B-RELATED"/>
    <property type="match status" value="1"/>
</dbReference>
<reference evidence="3 4" key="1">
    <citation type="submission" date="2022-12" db="EMBL/GenBank/DDBJ databases">
        <title>Chromosome-level genome of Tegillarca granosa.</title>
        <authorList>
            <person name="Kim J."/>
        </authorList>
    </citation>
    <scope>NUCLEOTIDE SEQUENCE [LARGE SCALE GENOMIC DNA]</scope>
    <source>
        <strain evidence="3">Teg-2019</strain>
        <tissue evidence="3">Adductor muscle</tissue>
    </source>
</reference>
<protein>
    <recommendedName>
        <fullName evidence="2">F-box/LRR-repeat protein 15-like leucin rich repeat domain-containing protein</fullName>
    </recommendedName>
</protein>
<feature type="compositionally biased region" description="Basic and acidic residues" evidence="1">
    <location>
        <begin position="372"/>
        <end position="384"/>
    </location>
</feature>
<evidence type="ECO:0000313" key="4">
    <source>
        <dbReference type="Proteomes" id="UP001217089"/>
    </source>
</evidence>
<evidence type="ECO:0000256" key="1">
    <source>
        <dbReference type="SAM" id="MobiDB-lite"/>
    </source>
</evidence>
<dbReference type="EMBL" id="JARBDR010000367">
    <property type="protein sequence ID" value="KAJ8313411.1"/>
    <property type="molecule type" value="Genomic_DNA"/>
</dbReference>
<keyword evidence="4" id="KW-1185">Reference proteome</keyword>
<comment type="caution">
    <text evidence="3">The sequence shown here is derived from an EMBL/GenBank/DDBJ whole genome shotgun (WGS) entry which is preliminary data.</text>
</comment>
<feature type="domain" description="F-box/LRR-repeat protein 15-like leucin rich repeat" evidence="2">
    <location>
        <begin position="665"/>
        <end position="873"/>
    </location>
</feature>
<evidence type="ECO:0000259" key="2">
    <source>
        <dbReference type="Pfam" id="PF25372"/>
    </source>
</evidence>
<dbReference type="Proteomes" id="UP001217089">
    <property type="component" value="Unassembled WGS sequence"/>
</dbReference>
<dbReference type="SUPFAM" id="SSF52047">
    <property type="entry name" value="RNI-like"/>
    <property type="match status" value="2"/>
</dbReference>
<feature type="compositionally biased region" description="Basic and acidic residues" evidence="1">
    <location>
        <begin position="190"/>
        <end position="200"/>
    </location>
</feature>
<feature type="region of interest" description="Disordered" evidence="1">
    <location>
        <begin position="372"/>
        <end position="400"/>
    </location>
</feature>
<evidence type="ECO:0000313" key="3">
    <source>
        <dbReference type="EMBL" id="KAJ8313411.1"/>
    </source>
</evidence>
<dbReference type="Pfam" id="PF25372">
    <property type="entry name" value="DUF7885"/>
    <property type="match status" value="1"/>
</dbReference>
<accession>A0ABQ9F9W5</accession>
<dbReference type="InterPro" id="IPR006553">
    <property type="entry name" value="Leu-rich_rpt_Cys-con_subtyp"/>
</dbReference>
<dbReference type="Gene3D" id="3.80.10.10">
    <property type="entry name" value="Ribonuclease Inhibitor"/>
    <property type="match status" value="3"/>
</dbReference>
<feature type="region of interest" description="Disordered" evidence="1">
    <location>
        <begin position="259"/>
        <end position="311"/>
    </location>
</feature>